<dbReference type="Proteomes" id="UP000072653">
    <property type="component" value="Unassembled WGS sequence"/>
</dbReference>
<feature type="binding site" evidence="10">
    <location>
        <begin position="274"/>
        <end position="277"/>
    </location>
    <ligand>
        <name>substrate</name>
    </ligand>
</feature>
<dbReference type="NCBIfam" id="TIGR00042">
    <property type="entry name" value="RdgB/HAM1 family non-canonical purine NTP pyrophosphatase"/>
    <property type="match status" value="1"/>
</dbReference>
<dbReference type="GO" id="GO:0000166">
    <property type="term" value="F:nucleotide binding"/>
    <property type="evidence" value="ECO:0007669"/>
    <property type="project" value="UniProtKB-KW"/>
</dbReference>
<comment type="function">
    <text evidence="10">Pyrophosphatase that catalyzes the hydrolysis of nucleoside triphosphates to their monophosphate derivatives, with a high preference for the non-canonical purine nucleotides XTP (xanthosine triphosphate), dITP (deoxyinosine triphosphate) and ITP. Seems to function as a house-cleaning enzyme that removes non-canonical purine nucleotides from the nucleotide pool, thus preventing their incorporation into DNA/RNA and avoiding chromosomal lesions.</text>
</comment>
<comment type="subunit">
    <text evidence="2 10">Homodimer.</text>
</comment>
<evidence type="ECO:0000256" key="3">
    <source>
        <dbReference type="ARBA" id="ARBA00022723"/>
    </source>
</evidence>
<dbReference type="GO" id="GO:0036222">
    <property type="term" value="F:XTP diphosphatase activity"/>
    <property type="evidence" value="ECO:0007669"/>
    <property type="project" value="UniProtKB-UniRule"/>
</dbReference>
<feature type="binding site" evidence="10">
    <location>
        <position position="297"/>
    </location>
    <ligand>
        <name>substrate</name>
    </ligand>
</feature>
<keyword evidence="3 10" id="KW-0479">Metal-binding</keyword>
<keyword evidence="6 10" id="KW-0460">Magnesium</keyword>
<feature type="binding site" evidence="10">
    <location>
        <begin position="302"/>
        <end position="303"/>
    </location>
    <ligand>
        <name>substrate</name>
    </ligand>
</feature>
<dbReference type="EC" id="3.6.1.66" evidence="10"/>
<keyword evidence="4 10" id="KW-0547">Nucleotide-binding</keyword>
<dbReference type="InterPro" id="IPR002637">
    <property type="entry name" value="RdgB/HAM1"/>
</dbReference>
<dbReference type="NCBIfam" id="NF011397">
    <property type="entry name" value="PRK14822.1"/>
    <property type="match status" value="1"/>
</dbReference>
<feature type="binding site" evidence="10">
    <location>
        <position position="190"/>
    </location>
    <ligand>
        <name>Mg(2+)</name>
        <dbReference type="ChEBI" id="CHEBI:18420"/>
    </ligand>
</feature>
<feature type="binding site" evidence="10">
    <location>
        <position position="191"/>
    </location>
    <ligand>
        <name>substrate</name>
    </ligand>
</feature>
<dbReference type="GO" id="GO:0009117">
    <property type="term" value="P:nucleotide metabolic process"/>
    <property type="evidence" value="ECO:0007669"/>
    <property type="project" value="UniProtKB-KW"/>
</dbReference>
<dbReference type="OrthoDB" id="9807456at2"/>
<dbReference type="RefSeq" id="WP_061451968.1">
    <property type="nucleotide sequence ID" value="NZ_KQ969550.1"/>
</dbReference>
<comment type="caution">
    <text evidence="12">The sequence shown here is derived from an EMBL/GenBank/DDBJ whole genome shotgun (WGS) entry which is preliminary data.</text>
</comment>
<dbReference type="InterPro" id="IPR020922">
    <property type="entry name" value="dITP/XTP_pyrophosphatase"/>
</dbReference>
<dbReference type="GO" id="GO:0036220">
    <property type="term" value="F:ITP diphosphatase activity"/>
    <property type="evidence" value="ECO:0007669"/>
    <property type="project" value="UniProtKB-UniRule"/>
</dbReference>
<dbReference type="InterPro" id="IPR029001">
    <property type="entry name" value="ITPase-like_fam"/>
</dbReference>
<comment type="similarity">
    <text evidence="1 10 11">Belongs to the HAM1 NTPase family.</text>
</comment>
<dbReference type="EMBL" id="LQOB01000012">
    <property type="protein sequence ID" value="KXT88274.1"/>
    <property type="molecule type" value="Genomic_DNA"/>
</dbReference>
<dbReference type="SUPFAM" id="SSF52972">
    <property type="entry name" value="ITPase-like"/>
    <property type="match status" value="1"/>
</dbReference>
<evidence type="ECO:0000256" key="6">
    <source>
        <dbReference type="ARBA" id="ARBA00022842"/>
    </source>
</evidence>
<dbReference type="PATRIC" id="fig|1303.79.peg.174"/>
<keyword evidence="5 10" id="KW-0378">Hydrolase</keyword>
<evidence type="ECO:0000256" key="1">
    <source>
        <dbReference type="ARBA" id="ARBA00008023"/>
    </source>
</evidence>
<dbReference type="GO" id="GO:0005829">
    <property type="term" value="C:cytosol"/>
    <property type="evidence" value="ECO:0007669"/>
    <property type="project" value="TreeGrafter"/>
</dbReference>
<dbReference type="FunFam" id="3.90.950.10:FF:000001">
    <property type="entry name" value="dITP/XTP pyrophosphatase"/>
    <property type="match status" value="1"/>
</dbReference>
<evidence type="ECO:0000256" key="7">
    <source>
        <dbReference type="ARBA" id="ARBA00023080"/>
    </source>
</evidence>
<name>A0A139PFQ3_STROR</name>
<feature type="active site" description="Proton acceptor" evidence="10">
    <location>
        <position position="190"/>
    </location>
</feature>
<dbReference type="AlphaFoldDB" id="A0A139PFQ3"/>
<reference evidence="12 13" key="1">
    <citation type="submission" date="2016-01" db="EMBL/GenBank/DDBJ databases">
        <title>Highly variable Streptococcus oralis are common among viridans streptococci isolated from primates.</title>
        <authorList>
            <person name="Denapaite D."/>
            <person name="Rieger M."/>
            <person name="Koendgen S."/>
            <person name="Brueckner R."/>
            <person name="Ochigava I."/>
            <person name="Kappeler P."/>
            <person name="Maetz-Rensing K."/>
            <person name="Leendertz F."/>
            <person name="Hakenbeck R."/>
        </authorList>
    </citation>
    <scope>NUCLEOTIDE SEQUENCE [LARGE SCALE GENOMIC DNA]</scope>
    <source>
        <strain evidence="12 13">DD16</strain>
    </source>
</reference>
<dbReference type="PANTHER" id="PTHR11067:SF9">
    <property type="entry name" value="INOSINE TRIPHOSPHATE PYROPHOSPHATASE"/>
    <property type="match status" value="1"/>
</dbReference>
<dbReference type="Gene3D" id="3.90.950.10">
    <property type="match status" value="1"/>
</dbReference>
<feature type="binding site" evidence="10">
    <location>
        <begin position="128"/>
        <end position="133"/>
    </location>
    <ligand>
        <name>substrate</name>
    </ligand>
</feature>
<evidence type="ECO:0000313" key="12">
    <source>
        <dbReference type="EMBL" id="KXT88274.1"/>
    </source>
</evidence>
<comment type="cofactor">
    <cofactor evidence="10">
        <name>Mg(2+)</name>
        <dbReference type="ChEBI" id="CHEBI:18420"/>
    </cofactor>
    <text evidence="10">Binds 1 Mg(2+) ion per subunit.</text>
</comment>
<dbReference type="CDD" id="cd00515">
    <property type="entry name" value="HAM1"/>
    <property type="match status" value="1"/>
</dbReference>
<comment type="caution">
    <text evidence="10">Lacks conserved residue(s) required for the propagation of feature annotation.</text>
</comment>
<sequence>MTKKIYEYKDEQDWYVGAYEIYGGFHQLLEEPLDLDFAALGRLFGTVETGFPLSITIMRWSSNYRLLSFIADILNQEAGRNLEVIQRQGALLLIENGQLLHVELPKEGVDVEAFFETSKVRETLLIATRNEGKTKEFRAIFDKLGYDVENLNDYPDLPEVAETGMTFEENARLKAETISQLTGKMVLADDSGLKVDVLGGLPGVWSARFAGVGATDRENNAKLLHELAMVFELKDRSAQFHTTLVVASPNKESLVVEADWPGYINFEPKGENGFGYDPLFLVGETGKSAAELTLEEKNSQSHRALAVKKLLEVFPSWQSKPSL</sequence>
<keyword evidence="7 10" id="KW-0546">Nucleotide metabolism</keyword>
<dbReference type="GO" id="GO:0017111">
    <property type="term" value="F:ribonucleoside triphosphate phosphatase activity"/>
    <property type="evidence" value="ECO:0007669"/>
    <property type="project" value="InterPro"/>
</dbReference>
<dbReference type="GO" id="GO:0009146">
    <property type="term" value="P:purine nucleoside triphosphate catabolic process"/>
    <property type="evidence" value="ECO:0007669"/>
    <property type="project" value="UniProtKB-UniRule"/>
</dbReference>
<comment type="catalytic activity">
    <reaction evidence="10">
        <text>ITP + H2O = IMP + diphosphate + H(+)</text>
        <dbReference type="Rhea" id="RHEA:29399"/>
        <dbReference type="ChEBI" id="CHEBI:15377"/>
        <dbReference type="ChEBI" id="CHEBI:15378"/>
        <dbReference type="ChEBI" id="CHEBI:33019"/>
        <dbReference type="ChEBI" id="CHEBI:58053"/>
        <dbReference type="ChEBI" id="CHEBI:61402"/>
        <dbReference type="EC" id="3.6.1.66"/>
    </reaction>
</comment>
<evidence type="ECO:0000256" key="9">
    <source>
        <dbReference type="ARBA" id="ARBA00052017"/>
    </source>
</evidence>
<comment type="catalytic activity">
    <reaction evidence="9 10">
        <text>XTP + H2O = XMP + diphosphate + H(+)</text>
        <dbReference type="Rhea" id="RHEA:28610"/>
        <dbReference type="ChEBI" id="CHEBI:15377"/>
        <dbReference type="ChEBI" id="CHEBI:15378"/>
        <dbReference type="ChEBI" id="CHEBI:33019"/>
        <dbReference type="ChEBI" id="CHEBI:57464"/>
        <dbReference type="ChEBI" id="CHEBI:61314"/>
        <dbReference type="EC" id="3.6.1.66"/>
    </reaction>
</comment>
<dbReference type="GO" id="GO:0035870">
    <property type="term" value="F:dITP diphosphatase activity"/>
    <property type="evidence" value="ECO:0007669"/>
    <property type="project" value="UniProtKB-UniRule"/>
</dbReference>
<organism evidence="12 13">
    <name type="scientific">Streptococcus oralis</name>
    <dbReference type="NCBI Taxonomy" id="1303"/>
    <lineage>
        <taxon>Bacteria</taxon>
        <taxon>Bacillati</taxon>
        <taxon>Bacillota</taxon>
        <taxon>Bacilli</taxon>
        <taxon>Lactobacillales</taxon>
        <taxon>Streptococcaceae</taxon>
        <taxon>Streptococcus</taxon>
    </lineage>
</organism>
<accession>A0A139PFQ3</accession>
<evidence type="ECO:0000256" key="2">
    <source>
        <dbReference type="ARBA" id="ARBA00011738"/>
    </source>
</evidence>
<evidence type="ECO:0000256" key="10">
    <source>
        <dbReference type="HAMAP-Rule" id="MF_01405"/>
    </source>
</evidence>
<dbReference type="Pfam" id="PF01725">
    <property type="entry name" value="Ham1p_like"/>
    <property type="match status" value="1"/>
</dbReference>
<dbReference type="HAMAP" id="MF_01405">
    <property type="entry name" value="Non_canon_purine_NTPase"/>
    <property type="match status" value="1"/>
</dbReference>
<dbReference type="NCBIfam" id="NF002698">
    <property type="entry name" value="PRK02491.1"/>
    <property type="match status" value="1"/>
</dbReference>
<evidence type="ECO:0000313" key="13">
    <source>
        <dbReference type="Proteomes" id="UP000072653"/>
    </source>
</evidence>
<comment type="catalytic activity">
    <reaction evidence="8 10">
        <text>dITP + H2O = dIMP + diphosphate + H(+)</text>
        <dbReference type="Rhea" id="RHEA:28342"/>
        <dbReference type="ChEBI" id="CHEBI:15377"/>
        <dbReference type="ChEBI" id="CHEBI:15378"/>
        <dbReference type="ChEBI" id="CHEBI:33019"/>
        <dbReference type="ChEBI" id="CHEBI:61194"/>
        <dbReference type="ChEBI" id="CHEBI:61382"/>
        <dbReference type="EC" id="3.6.1.66"/>
    </reaction>
</comment>
<gene>
    <name evidence="12" type="ORF">SORDD16_00159</name>
</gene>
<evidence type="ECO:0000256" key="11">
    <source>
        <dbReference type="RuleBase" id="RU003781"/>
    </source>
</evidence>
<dbReference type="PANTHER" id="PTHR11067">
    <property type="entry name" value="INOSINE TRIPHOSPHATE PYROPHOSPHATASE/HAM1 PROTEIN"/>
    <property type="match status" value="1"/>
</dbReference>
<evidence type="ECO:0000256" key="5">
    <source>
        <dbReference type="ARBA" id="ARBA00022801"/>
    </source>
</evidence>
<evidence type="ECO:0000256" key="8">
    <source>
        <dbReference type="ARBA" id="ARBA00051875"/>
    </source>
</evidence>
<dbReference type="GO" id="GO:0046872">
    <property type="term" value="F:metal ion binding"/>
    <property type="evidence" value="ECO:0007669"/>
    <property type="project" value="UniProtKB-KW"/>
</dbReference>
<evidence type="ECO:0000256" key="4">
    <source>
        <dbReference type="ARBA" id="ARBA00022741"/>
    </source>
</evidence>
<proteinExistence type="inferred from homology"/>
<protein>
    <recommendedName>
        <fullName evidence="10">dITP/XTP pyrophosphatase</fullName>
        <ecNumber evidence="10">3.6.1.66</ecNumber>
    </recommendedName>
    <alternativeName>
        <fullName evidence="10">Non-canonical purine NTP pyrophosphatase</fullName>
    </alternativeName>
    <alternativeName>
        <fullName evidence="10">Non-standard purine NTP pyrophosphatase</fullName>
    </alternativeName>
    <alternativeName>
        <fullName evidence="10">Nucleoside-triphosphate diphosphatase</fullName>
    </alternativeName>
    <alternativeName>
        <fullName evidence="10">Nucleoside-triphosphate pyrophosphatase</fullName>
        <shortName evidence="10">NTPase</shortName>
    </alternativeName>
</protein>